<proteinExistence type="predicted"/>
<dbReference type="AlphaFoldDB" id="A0A1H5MNY8"/>
<evidence type="ECO:0000313" key="2">
    <source>
        <dbReference type="Proteomes" id="UP000181980"/>
    </source>
</evidence>
<name>A0A1H5MNY8_9ACTN</name>
<accession>A0A1H5MNY8</accession>
<evidence type="ECO:0000313" key="1">
    <source>
        <dbReference type="EMBL" id="SEE90437.1"/>
    </source>
</evidence>
<keyword evidence="2" id="KW-1185">Reference proteome</keyword>
<dbReference type="EMBL" id="FNUC01000003">
    <property type="protein sequence ID" value="SEE90437.1"/>
    <property type="molecule type" value="Genomic_DNA"/>
</dbReference>
<organism evidence="1 2">
    <name type="scientific">Jiangella alba</name>
    <dbReference type="NCBI Taxonomy" id="561176"/>
    <lineage>
        <taxon>Bacteria</taxon>
        <taxon>Bacillati</taxon>
        <taxon>Actinomycetota</taxon>
        <taxon>Actinomycetes</taxon>
        <taxon>Jiangellales</taxon>
        <taxon>Jiangellaceae</taxon>
        <taxon>Jiangella</taxon>
    </lineage>
</organism>
<dbReference type="OrthoDB" id="5196941at2"/>
<protein>
    <submittedName>
        <fullName evidence="1">Uncharacterized protein</fullName>
    </submittedName>
</protein>
<dbReference type="RefSeq" id="WP_069111671.1">
    <property type="nucleotide sequence ID" value="NZ_FNUC01000003.1"/>
</dbReference>
<sequence length="80" mass="9235">MNVAELRALFDAEGVDPDSYWLDGGLPTEAYVLERRASGWAVYYSERGQRSGEMRFETEGEACDRLRAMVLRDSSTRRRR</sequence>
<gene>
    <name evidence="1" type="ORF">SAMN04488561_3276</name>
</gene>
<reference evidence="2" key="1">
    <citation type="submission" date="2016-10" db="EMBL/GenBank/DDBJ databases">
        <authorList>
            <person name="Varghese N."/>
            <person name="Submissions S."/>
        </authorList>
    </citation>
    <scope>NUCLEOTIDE SEQUENCE [LARGE SCALE GENOMIC DNA]</scope>
    <source>
        <strain evidence="2">DSM 45237</strain>
    </source>
</reference>
<dbReference type="Proteomes" id="UP000181980">
    <property type="component" value="Unassembled WGS sequence"/>
</dbReference>